<evidence type="ECO:0000259" key="5">
    <source>
        <dbReference type="PROSITE" id="PS51007"/>
    </source>
</evidence>
<accession>A0A1D7QGN6</accession>
<dbReference type="Proteomes" id="UP000094313">
    <property type="component" value="Chromosome"/>
</dbReference>
<keyword evidence="2 4" id="KW-0479">Metal-binding</keyword>
<evidence type="ECO:0000256" key="3">
    <source>
        <dbReference type="ARBA" id="ARBA00023004"/>
    </source>
</evidence>
<keyword evidence="7" id="KW-1185">Reference proteome</keyword>
<keyword evidence="1 4" id="KW-0349">Heme</keyword>
<evidence type="ECO:0000256" key="4">
    <source>
        <dbReference type="PROSITE-ProRule" id="PRU00433"/>
    </source>
</evidence>
<dbReference type="Gene3D" id="2.120.10.30">
    <property type="entry name" value="TolB, C-terminal domain"/>
    <property type="match status" value="1"/>
</dbReference>
<evidence type="ECO:0000313" key="6">
    <source>
        <dbReference type="EMBL" id="AOM77823.1"/>
    </source>
</evidence>
<organism evidence="6 7">
    <name type="scientific">Pedobacter steynii</name>
    <dbReference type="NCBI Taxonomy" id="430522"/>
    <lineage>
        <taxon>Bacteria</taxon>
        <taxon>Pseudomonadati</taxon>
        <taxon>Bacteroidota</taxon>
        <taxon>Sphingobacteriia</taxon>
        <taxon>Sphingobacteriales</taxon>
        <taxon>Sphingobacteriaceae</taxon>
        <taxon>Pedobacter</taxon>
    </lineage>
</organism>
<dbReference type="PANTHER" id="PTHR19328:SF75">
    <property type="entry name" value="ALDOSE SUGAR DEHYDROGENASE YLII"/>
    <property type="match status" value="1"/>
</dbReference>
<dbReference type="InterPro" id="IPR011042">
    <property type="entry name" value="6-blade_b-propeller_TolB-like"/>
</dbReference>
<proteinExistence type="predicted"/>
<dbReference type="InterPro" id="IPR011041">
    <property type="entry name" value="Quinoprot_gluc/sorb_DH_b-prop"/>
</dbReference>
<dbReference type="InterPro" id="IPR012938">
    <property type="entry name" value="Glc/Sorbosone_DH"/>
</dbReference>
<evidence type="ECO:0000313" key="7">
    <source>
        <dbReference type="Proteomes" id="UP000094313"/>
    </source>
</evidence>
<keyword evidence="3 4" id="KW-0408">Iron</keyword>
<gene>
    <name evidence="6" type="ORF">BFS30_11950</name>
</gene>
<reference evidence="6 7" key="1">
    <citation type="submission" date="2016-08" db="EMBL/GenBank/DDBJ databases">
        <authorList>
            <person name="Seilhamer J.J."/>
        </authorList>
    </citation>
    <scope>NUCLEOTIDE SEQUENCE [LARGE SCALE GENOMIC DNA]</scope>
    <source>
        <strain evidence="6 7">DX4</strain>
    </source>
</reference>
<dbReference type="InterPro" id="IPR036909">
    <property type="entry name" value="Cyt_c-like_dom_sf"/>
</dbReference>
<dbReference type="GO" id="GO:0020037">
    <property type="term" value="F:heme binding"/>
    <property type="evidence" value="ECO:0007669"/>
    <property type="project" value="InterPro"/>
</dbReference>
<dbReference type="SUPFAM" id="SSF50952">
    <property type="entry name" value="Soluble quinoprotein glucose dehydrogenase"/>
    <property type="match status" value="1"/>
</dbReference>
<protein>
    <recommendedName>
        <fullName evidence="5">Cytochrome c domain-containing protein</fullName>
    </recommendedName>
</protein>
<sequence>MIKYIGGALVIGGVLTSILSFENKAIVHSPKPIDFNPGYRLLEKAELNYRNYCGGCHGEKMDAFVDRQWKHGNAKEDLFKAIKNGYANEGMPAFDATFTDKEIRELSDYILKGIKNVDRYAGAKKPVSNIFKTAEMTIRLDTVAKGLDVPWGMAFLPSEELLVTDRNGKFYKVKKDKSLQLINGTPEVLAKGQGGLMDVILDPAFATNKTLYLSYSKFKTEDGKVLATTAVVKAKLEGNELVDQQDIFVAKPWSRTQHHYGSRMQFGKDGYLYIAIGERGNEKQNPQEIKGNDLGKIHRIKSDGSIPTDNPFVITKGAEASIFTYGNRNPQGMTIHPQTGVIWENEHGPRGGDEINIIQPGKNYGWPIATYGINYNGKIISNISEKEGITAPLHYWIPSIGPSGMAFVSGNRYKGWKGDLLTGSLRFEYLNRSVLQGNKVIKEEILFKNIGRLRDVRMAPDGYIYIAVESPGIVYKLVPVN</sequence>
<dbReference type="PANTHER" id="PTHR19328">
    <property type="entry name" value="HEDGEHOG-INTERACTING PROTEIN"/>
    <property type="match status" value="1"/>
</dbReference>
<feature type="domain" description="Cytochrome c" evidence="5">
    <location>
        <begin position="33"/>
        <end position="114"/>
    </location>
</feature>
<evidence type="ECO:0000256" key="2">
    <source>
        <dbReference type="ARBA" id="ARBA00022723"/>
    </source>
</evidence>
<dbReference type="GO" id="GO:0046872">
    <property type="term" value="F:metal ion binding"/>
    <property type="evidence" value="ECO:0007669"/>
    <property type="project" value="UniProtKB-KW"/>
</dbReference>
<dbReference type="SUPFAM" id="SSF46626">
    <property type="entry name" value="Cytochrome c"/>
    <property type="match status" value="1"/>
</dbReference>
<dbReference type="AlphaFoldDB" id="A0A1D7QGN6"/>
<dbReference type="RefSeq" id="WP_069379511.1">
    <property type="nucleotide sequence ID" value="NZ_CP017141.1"/>
</dbReference>
<dbReference type="OrthoDB" id="9770043at2"/>
<dbReference type="Pfam" id="PF13442">
    <property type="entry name" value="Cytochrome_CBB3"/>
    <property type="match status" value="1"/>
</dbReference>
<dbReference type="KEGG" id="psty:BFS30_11950"/>
<evidence type="ECO:0000256" key="1">
    <source>
        <dbReference type="ARBA" id="ARBA00022617"/>
    </source>
</evidence>
<dbReference type="Pfam" id="PF07995">
    <property type="entry name" value="GSDH"/>
    <property type="match status" value="1"/>
</dbReference>
<dbReference type="InterPro" id="IPR009056">
    <property type="entry name" value="Cyt_c-like_dom"/>
</dbReference>
<name>A0A1D7QGN6_9SPHI</name>
<dbReference type="GO" id="GO:0009055">
    <property type="term" value="F:electron transfer activity"/>
    <property type="evidence" value="ECO:0007669"/>
    <property type="project" value="InterPro"/>
</dbReference>
<dbReference type="PROSITE" id="PS51007">
    <property type="entry name" value="CYTC"/>
    <property type="match status" value="1"/>
</dbReference>
<dbReference type="Gene3D" id="1.10.760.10">
    <property type="entry name" value="Cytochrome c-like domain"/>
    <property type="match status" value="1"/>
</dbReference>
<dbReference type="EMBL" id="CP017141">
    <property type="protein sequence ID" value="AOM77823.1"/>
    <property type="molecule type" value="Genomic_DNA"/>
</dbReference>